<sequence length="228" mass="25085">MDARRGGGETTVKARNTFGVLRLVTAAVCLTALVHRLFWGLSSQTIAGRNFFAYLTVESNCALVVLLVVGGLIAFRRDDDPRWFSIALSLVLTWTITAGLAFALIVWQAGIRGIRVDVPWSDQVLHFWLPALTAIAWTLTPGHRAVPWWIIPGSLVFPLLWGGVTMWRGPMIGWYPYYFLDLRQVSGIGEFLLTSAVALSIFALIATVLAVISRVSPSRRKAGTAQAM</sequence>
<feature type="transmembrane region" description="Helical" evidence="1">
    <location>
        <begin position="20"/>
        <end position="39"/>
    </location>
</feature>
<keyword evidence="1" id="KW-1133">Transmembrane helix</keyword>
<accession>A0ABU0P800</accession>
<keyword evidence="1" id="KW-0812">Transmembrane</keyword>
<name>A0ABU0P800_9MICO</name>
<protein>
    <recommendedName>
        <fullName evidence="4">Pr6Pr family membrane protein</fullName>
    </recommendedName>
</protein>
<dbReference type="EMBL" id="JAUSXK010000001">
    <property type="protein sequence ID" value="MDQ0643077.1"/>
    <property type="molecule type" value="Genomic_DNA"/>
</dbReference>
<evidence type="ECO:0000313" key="3">
    <source>
        <dbReference type="Proteomes" id="UP001239085"/>
    </source>
</evidence>
<feature type="transmembrane region" description="Helical" evidence="1">
    <location>
        <begin position="51"/>
        <end position="75"/>
    </location>
</feature>
<comment type="caution">
    <text evidence="2">The sequence shown here is derived from an EMBL/GenBank/DDBJ whole genome shotgun (WGS) entry which is preliminary data.</text>
</comment>
<organism evidence="2 3">
    <name type="scientific">Microbacterium murale</name>
    <dbReference type="NCBI Taxonomy" id="1081040"/>
    <lineage>
        <taxon>Bacteria</taxon>
        <taxon>Bacillati</taxon>
        <taxon>Actinomycetota</taxon>
        <taxon>Actinomycetes</taxon>
        <taxon>Micrococcales</taxon>
        <taxon>Microbacteriaceae</taxon>
        <taxon>Microbacterium</taxon>
    </lineage>
</organism>
<feature type="transmembrane region" description="Helical" evidence="1">
    <location>
        <begin position="187"/>
        <end position="212"/>
    </location>
</feature>
<feature type="transmembrane region" description="Helical" evidence="1">
    <location>
        <begin position="87"/>
        <end position="111"/>
    </location>
</feature>
<gene>
    <name evidence="2" type="ORF">QFZ46_001237</name>
</gene>
<feature type="transmembrane region" description="Helical" evidence="1">
    <location>
        <begin position="123"/>
        <end position="139"/>
    </location>
</feature>
<dbReference type="Proteomes" id="UP001239085">
    <property type="component" value="Unassembled WGS sequence"/>
</dbReference>
<dbReference type="RefSeq" id="WP_307359483.1">
    <property type="nucleotide sequence ID" value="NZ_JAUSXK010000001.1"/>
</dbReference>
<evidence type="ECO:0008006" key="4">
    <source>
        <dbReference type="Google" id="ProtNLM"/>
    </source>
</evidence>
<keyword evidence="1" id="KW-0472">Membrane</keyword>
<keyword evidence="3" id="KW-1185">Reference proteome</keyword>
<evidence type="ECO:0000256" key="1">
    <source>
        <dbReference type="SAM" id="Phobius"/>
    </source>
</evidence>
<proteinExistence type="predicted"/>
<evidence type="ECO:0000313" key="2">
    <source>
        <dbReference type="EMBL" id="MDQ0643077.1"/>
    </source>
</evidence>
<dbReference type="NCBIfam" id="NF038065">
    <property type="entry name" value="Pr6Pr"/>
    <property type="match status" value="1"/>
</dbReference>
<dbReference type="InterPro" id="IPR049713">
    <property type="entry name" value="Pr6Pr-like"/>
</dbReference>
<reference evidence="2 3" key="1">
    <citation type="submission" date="2023-07" db="EMBL/GenBank/DDBJ databases">
        <title>Comparative genomics of wheat-associated soil bacteria to identify genetic determinants of phenazine resistance.</title>
        <authorList>
            <person name="Mouncey N."/>
        </authorList>
    </citation>
    <scope>NUCLEOTIDE SEQUENCE [LARGE SCALE GENOMIC DNA]</scope>
    <source>
        <strain evidence="2 3">W2I7</strain>
    </source>
</reference>
<feature type="transmembrane region" description="Helical" evidence="1">
    <location>
        <begin position="146"/>
        <end position="167"/>
    </location>
</feature>